<dbReference type="PANTHER" id="PTHR35617:SF3">
    <property type="entry name" value="CORE-BINDING (CB) DOMAIN-CONTAINING PROTEIN"/>
    <property type="match status" value="1"/>
</dbReference>
<dbReference type="GO" id="GO:0015074">
    <property type="term" value="P:DNA integration"/>
    <property type="evidence" value="ECO:0007669"/>
    <property type="project" value="InterPro"/>
</dbReference>
<reference evidence="3" key="2">
    <citation type="journal article" date="2023" name="Science">
        <title>Genomic signatures of disease resistance in endangered staghorn corals.</title>
        <authorList>
            <person name="Vollmer S.V."/>
            <person name="Selwyn J.D."/>
            <person name="Despard B.A."/>
            <person name="Roesel C.L."/>
        </authorList>
    </citation>
    <scope>NUCLEOTIDE SEQUENCE</scope>
    <source>
        <strain evidence="3">K2</strain>
    </source>
</reference>
<organism evidence="3 4">
    <name type="scientific">Acropora cervicornis</name>
    <name type="common">Staghorn coral</name>
    <dbReference type="NCBI Taxonomy" id="6130"/>
    <lineage>
        <taxon>Eukaryota</taxon>
        <taxon>Metazoa</taxon>
        <taxon>Cnidaria</taxon>
        <taxon>Anthozoa</taxon>
        <taxon>Hexacorallia</taxon>
        <taxon>Scleractinia</taxon>
        <taxon>Astrocoeniina</taxon>
        <taxon>Acroporidae</taxon>
        <taxon>Acropora</taxon>
    </lineage>
</organism>
<comment type="caution">
    <text evidence="3">The sequence shown here is derived from an EMBL/GenBank/DDBJ whole genome shotgun (WGS) entry which is preliminary data.</text>
</comment>
<dbReference type="InterPro" id="IPR011010">
    <property type="entry name" value="DNA_brk_join_enz"/>
</dbReference>
<protein>
    <recommendedName>
        <fullName evidence="5">Tyr recombinase domain-containing protein</fullName>
    </recommendedName>
</protein>
<feature type="compositionally biased region" description="Basic and acidic residues" evidence="2">
    <location>
        <begin position="180"/>
        <end position="190"/>
    </location>
</feature>
<dbReference type="AlphaFoldDB" id="A0AAD9QN80"/>
<evidence type="ECO:0000256" key="1">
    <source>
        <dbReference type="ARBA" id="ARBA00023172"/>
    </source>
</evidence>
<evidence type="ECO:0000313" key="4">
    <source>
        <dbReference type="Proteomes" id="UP001249851"/>
    </source>
</evidence>
<dbReference type="InterPro" id="IPR013762">
    <property type="entry name" value="Integrase-like_cat_sf"/>
</dbReference>
<dbReference type="GO" id="GO:0003677">
    <property type="term" value="F:DNA binding"/>
    <property type="evidence" value="ECO:0007669"/>
    <property type="project" value="InterPro"/>
</dbReference>
<gene>
    <name evidence="3" type="ORF">P5673_012496</name>
</gene>
<evidence type="ECO:0000256" key="2">
    <source>
        <dbReference type="SAM" id="MobiDB-lite"/>
    </source>
</evidence>
<reference evidence="3" key="1">
    <citation type="journal article" date="2023" name="G3 (Bethesda)">
        <title>Whole genome assembly and annotation of the endangered Caribbean coral Acropora cervicornis.</title>
        <authorList>
            <person name="Selwyn J.D."/>
            <person name="Vollmer S.V."/>
        </authorList>
    </citation>
    <scope>NUCLEOTIDE SEQUENCE</scope>
    <source>
        <strain evidence="3">K2</strain>
    </source>
</reference>
<keyword evidence="1" id="KW-0233">DNA recombination</keyword>
<dbReference type="PANTHER" id="PTHR35617">
    <property type="entry name" value="PHAGE_INTEGRASE DOMAIN-CONTAINING PROTEIN"/>
    <property type="match status" value="1"/>
</dbReference>
<dbReference type="Gene3D" id="1.10.443.10">
    <property type="entry name" value="Intergrase catalytic core"/>
    <property type="match status" value="1"/>
</dbReference>
<feature type="compositionally biased region" description="Basic and acidic residues" evidence="2">
    <location>
        <begin position="235"/>
        <end position="258"/>
    </location>
</feature>
<dbReference type="GO" id="GO:0006310">
    <property type="term" value="P:DNA recombination"/>
    <property type="evidence" value="ECO:0007669"/>
    <property type="project" value="UniProtKB-KW"/>
</dbReference>
<keyword evidence="4" id="KW-1185">Reference proteome</keyword>
<evidence type="ECO:0008006" key="5">
    <source>
        <dbReference type="Google" id="ProtNLM"/>
    </source>
</evidence>
<dbReference type="Proteomes" id="UP001249851">
    <property type="component" value="Unassembled WGS sequence"/>
</dbReference>
<feature type="region of interest" description="Disordered" evidence="2">
    <location>
        <begin position="175"/>
        <end position="211"/>
    </location>
</feature>
<proteinExistence type="predicted"/>
<sequence>MERVSEVISHDLRYRRFIPEGVTFALPDLTKKSRTGQDLKTSFHACFEENPNLCVVNIPSLGSIKTQQTFIILHSPHKPISSASLSRWLKDIISRAGIDTSIFKARSVRGASASAAYERGAPLQDILDLADWSTDSTLRRFYYRPKHNSGIAKAASGPSIICDCPGQRFREMVNNLTSTDTRRGRERDMSDSSSLCEDSDSSREDTSEEFSGFDKEFGLRPYQFEPELDINVSSSRDESSEGSEKSDENVDDQEDKRLANSNWMSAQRPRTLAFFTLVKDETSLLPSCVMVVVNGSQLCSSYHTLVGEVLSLGTILKDHGVVNFKTTCVTEISQTRGTNHTIFEERYSSMFCGDTTGETGNTGFQCPLYLKLFHEVRFEAFSIEVFATDVAILQRRQIFSSQTRNPTFS</sequence>
<dbReference type="SUPFAM" id="SSF56349">
    <property type="entry name" value="DNA breaking-rejoining enzymes"/>
    <property type="match status" value="1"/>
</dbReference>
<evidence type="ECO:0000313" key="3">
    <source>
        <dbReference type="EMBL" id="KAK2564249.1"/>
    </source>
</evidence>
<accession>A0AAD9QN80</accession>
<dbReference type="EMBL" id="JARQWQ010000023">
    <property type="protein sequence ID" value="KAK2564249.1"/>
    <property type="molecule type" value="Genomic_DNA"/>
</dbReference>
<name>A0AAD9QN80_ACRCE</name>
<feature type="region of interest" description="Disordered" evidence="2">
    <location>
        <begin position="228"/>
        <end position="262"/>
    </location>
</feature>